<gene>
    <name evidence="2" type="ORF">ECRA1380_LOCUS10050</name>
</gene>
<proteinExistence type="predicted"/>
<sequence>MKEIIEEGSISSKKTQREDSIDAHPFNQDSFERLDTENQLYIEDQENLLDKEESKQDFLEIPPIIESEIHNDTLVGKVDKTKILKRKTESKKELSIKIDEDLNLSNFEFMSDEKDSNH</sequence>
<reference evidence="2" key="1">
    <citation type="submission" date="2021-01" db="EMBL/GenBank/DDBJ databases">
        <authorList>
            <person name="Corre E."/>
            <person name="Pelletier E."/>
            <person name="Niang G."/>
            <person name="Scheremetjew M."/>
            <person name="Finn R."/>
            <person name="Kale V."/>
            <person name="Holt S."/>
            <person name="Cochrane G."/>
            <person name="Meng A."/>
            <person name="Brown T."/>
            <person name="Cohen L."/>
        </authorList>
    </citation>
    <scope>NUCLEOTIDE SEQUENCE</scope>
    <source>
        <strain evidence="2">CT5</strain>
    </source>
</reference>
<dbReference type="AlphaFoldDB" id="A0A7S3KIH6"/>
<accession>A0A7S3KIH6</accession>
<evidence type="ECO:0000256" key="1">
    <source>
        <dbReference type="SAM" id="MobiDB-lite"/>
    </source>
</evidence>
<feature type="region of interest" description="Disordered" evidence="1">
    <location>
        <begin position="1"/>
        <end position="32"/>
    </location>
</feature>
<protein>
    <submittedName>
        <fullName evidence="2">Uncharacterized protein</fullName>
    </submittedName>
</protein>
<organism evidence="2">
    <name type="scientific">Euplotes crassus</name>
    <dbReference type="NCBI Taxonomy" id="5936"/>
    <lineage>
        <taxon>Eukaryota</taxon>
        <taxon>Sar</taxon>
        <taxon>Alveolata</taxon>
        <taxon>Ciliophora</taxon>
        <taxon>Intramacronucleata</taxon>
        <taxon>Spirotrichea</taxon>
        <taxon>Hypotrichia</taxon>
        <taxon>Euplotida</taxon>
        <taxon>Euplotidae</taxon>
        <taxon>Moneuplotes</taxon>
    </lineage>
</organism>
<dbReference type="EMBL" id="HBIK01021460">
    <property type="protein sequence ID" value="CAE0385086.1"/>
    <property type="molecule type" value="Transcribed_RNA"/>
</dbReference>
<name>A0A7S3KIH6_EUPCR</name>
<evidence type="ECO:0000313" key="2">
    <source>
        <dbReference type="EMBL" id="CAE0385086.1"/>
    </source>
</evidence>